<reference evidence="10 11" key="1">
    <citation type="journal article" date="2016" name="Genome Announc.">
        <title>First Complete Genome Sequence of a Subdivision 6 Acidobacterium Strain.</title>
        <authorList>
            <person name="Huang S."/>
            <person name="Vieira S."/>
            <person name="Bunk B."/>
            <person name="Riedel T."/>
            <person name="Sproer C."/>
            <person name="Overmann J."/>
        </authorList>
    </citation>
    <scope>NUCLEOTIDE SEQUENCE [LARGE SCALE GENOMIC DNA]</scope>
    <source>
        <strain evidence="11">DSM 100886 HEG_-6_39</strain>
    </source>
</reference>
<feature type="modified residue" description="4-aspartylphosphate" evidence="7">
    <location>
        <position position="53"/>
    </location>
</feature>
<dbReference type="Gene3D" id="1.10.8.60">
    <property type="match status" value="1"/>
</dbReference>
<dbReference type="Pfam" id="PF00158">
    <property type="entry name" value="Sigma54_activat"/>
    <property type="match status" value="1"/>
</dbReference>
<dbReference type="InterPro" id="IPR058031">
    <property type="entry name" value="AAA_lid_NorR"/>
</dbReference>
<dbReference type="Pfam" id="PF02954">
    <property type="entry name" value="HTH_8"/>
    <property type="match status" value="1"/>
</dbReference>
<dbReference type="KEGG" id="abac:LuPra_03435"/>
<dbReference type="PANTHER" id="PTHR32071:SF17">
    <property type="entry name" value="TRANSCRIPTIONAL REGULATOR (NTRC FAMILY)"/>
    <property type="match status" value="1"/>
</dbReference>
<dbReference type="PROSITE" id="PS00675">
    <property type="entry name" value="SIGMA54_INTERACT_1"/>
    <property type="match status" value="1"/>
</dbReference>
<organism evidence="10 11">
    <name type="scientific">Luteitalea pratensis</name>
    <dbReference type="NCBI Taxonomy" id="1855912"/>
    <lineage>
        <taxon>Bacteria</taxon>
        <taxon>Pseudomonadati</taxon>
        <taxon>Acidobacteriota</taxon>
        <taxon>Vicinamibacteria</taxon>
        <taxon>Vicinamibacterales</taxon>
        <taxon>Vicinamibacteraceae</taxon>
        <taxon>Luteitalea</taxon>
    </lineage>
</organism>
<evidence type="ECO:0000259" key="9">
    <source>
        <dbReference type="PROSITE" id="PS50110"/>
    </source>
</evidence>
<keyword evidence="3" id="KW-0067">ATP-binding</keyword>
<sequence length="500" mass="54980">MSGRILVIDDEAGIRESLRMILEYEGYTCLLAATGEEGLAMARTEAPDLVFSDIKMPGLDGLEVLTRMKALDESLPVVMISGHGTVATAVEATKLGAMDFIEKPLSTERVLLTVRNAINASRLEHENRRLRGAEDARYNIVGQSPVLLQVLDAIGRAAPTNATVLVLGESGVGKELVARAIHRNSLRSRERFVQVNCAAIPEELIESELFGHEKGSFTGATDKQIGKFELADRGTIFLDEVGDMSQKTQAKVLRVLQEGEVERIGSQRTLKVDVRVIAATNKDLEAAIGEGTFREDLYFRLSVIPVHVPPLRERPDDIPLLVKHFAELFAADGGRTRRFTPEALGVLQQHRWRGNIRELKNTIERVLIMARGDVVDVQDVRQFLRVEGTPLALPPAAAVSMALTPAAPQPMPGAAVDGFAGLSTVTPPVTVGPSADEGRPAPPKPTTLREFKEQVEREFLVDKLREHGWNISRTAEVIDTPRSNLYKKLEQYEISQERDG</sequence>
<keyword evidence="4" id="KW-0902">Two-component regulatory system</keyword>
<dbReference type="InterPro" id="IPR025662">
    <property type="entry name" value="Sigma_54_int_dom_ATP-bd_1"/>
</dbReference>
<name>A0A143PPB7_LUTPR</name>
<dbReference type="EMBL" id="CP015136">
    <property type="protein sequence ID" value="AMY10206.1"/>
    <property type="molecule type" value="Genomic_DNA"/>
</dbReference>
<dbReference type="CDD" id="cd00009">
    <property type="entry name" value="AAA"/>
    <property type="match status" value="1"/>
</dbReference>
<dbReference type="GO" id="GO:0006355">
    <property type="term" value="P:regulation of DNA-templated transcription"/>
    <property type="evidence" value="ECO:0007669"/>
    <property type="project" value="InterPro"/>
</dbReference>
<keyword evidence="6" id="KW-0804">Transcription</keyword>
<gene>
    <name evidence="10" type="primary">ntrC</name>
    <name evidence="10" type="ORF">LuPra_03435</name>
</gene>
<dbReference type="InterPro" id="IPR003593">
    <property type="entry name" value="AAA+_ATPase"/>
</dbReference>
<dbReference type="GO" id="GO:0000160">
    <property type="term" value="P:phosphorelay signal transduction system"/>
    <property type="evidence" value="ECO:0007669"/>
    <property type="project" value="UniProtKB-KW"/>
</dbReference>
<dbReference type="InterPro" id="IPR002078">
    <property type="entry name" value="Sigma_54_int"/>
</dbReference>
<keyword evidence="1 7" id="KW-0597">Phosphoprotein</keyword>
<dbReference type="InterPro" id="IPR027417">
    <property type="entry name" value="P-loop_NTPase"/>
</dbReference>
<dbReference type="InterPro" id="IPR009057">
    <property type="entry name" value="Homeodomain-like_sf"/>
</dbReference>
<dbReference type="FunFam" id="3.40.50.300:FF:000006">
    <property type="entry name" value="DNA-binding transcriptional regulator NtrC"/>
    <property type="match status" value="1"/>
</dbReference>
<dbReference type="InterPro" id="IPR002197">
    <property type="entry name" value="HTH_Fis"/>
</dbReference>
<dbReference type="SMART" id="SM00382">
    <property type="entry name" value="AAA"/>
    <property type="match status" value="1"/>
</dbReference>
<proteinExistence type="predicted"/>
<evidence type="ECO:0000256" key="5">
    <source>
        <dbReference type="ARBA" id="ARBA00023015"/>
    </source>
</evidence>
<keyword evidence="2" id="KW-0547">Nucleotide-binding</keyword>
<dbReference type="STRING" id="1855912.LuPra_03435"/>
<dbReference type="InterPro" id="IPR001789">
    <property type="entry name" value="Sig_transdc_resp-reg_receiver"/>
</dbReference>
<dbReference type="SMART" id="SM00448">
    <property type="entry name" value="REC"/>
    <property type="match status" value="1"/>
</dbReference>
<dbReference type="CDD" id="cd17550">
    <property type="entry name" value="REC_NtrX-like"/>
    <property type="match status" value="1"/>
</dbReference>
<dbReference type="Gene3D" id="1.10.10.60">
    <property type="entry name" value="Homeodomain-like"/>
    <property type="match status" value="1"/>
</dbReference>
<accession>A0A143PPB7</accession>
<evidence type="ECO:0000256" key="4">
    <source>
        <dbReference type="ARBA" id="ARBA00023012"/>
    </source>
</evidence>
<dbReference type="GO" id="GO:0043565">
    <property type="term" value="F:sequence-specific DNA binding"/>
    <property type="evidence" value="ECO:0007669"/>
    <property type="project" value="InterPro"/>
</dbReference>
<dbReference type="GO" id="GO:0005524">
    <property type="term" value="F:ATP binding"/>
    <property type="evidence" value="ECO:0007669"/>
    <property type="project" value="UniProtKB-KW"/>
</dbReference>
<dbReference type="SUPFAM" id="SSF46689">
    <property type="entry name" value="Homeodomain-like"/>
    <property type="match status" value="1"/>
</dbReference>
<feature type="domain" description="Sigma-54 factor interaction" evidence="8">
    <location>
        <begin position="140"/>
        <end position="368"/>
    </location>
</feature>
<evidence type="ECO:0000313" key="10">
    <source>
        <dbReference type="EMBL" id="AMY10206.1"/>
    </source>
</evidence>
<reference evidence="11" key="2">
    <citation type="submission" date="2016-04" db="EMBL/GenBank/DDBJ databases">
        <title>First Complete Genome Sequence of a Subdivision 6 Acidobacterium.</title>
        <authorList>
            <person name="Huang S."/>
            <person name="Vieira S."/>
            <person name="Bunk B."/>
            <person name="Riedel T."/>
            <person name="Sproeer C."/>
            <person name="Overmann J."/>
        </authorList>
    </citation>
    <scope>NUCLEOTIDE SEQUENCE [LARGE SCALE GENOMIC DNA]</scope>
    <source>
        <strain evidence="11">DSM 100886 HEG_-6_39</strain>
    </source>
</reference>
<dbReference type="PANTHER" id="PTHR32071">
    <property type="entry name" value="TRANSCRIPTIONAL REGULATORY PROTEIN"/>
    <property type="match status" value="1"/>
</dbReference>
<evidence type="ECO:0000313" key="11">
    <source>
        <dbReference type="Proteomes" id="UP000076079"/>
    </source>
</evidence>
<dbReference type="AlphaFoldDB" id="A0A143PPB7"/>
<dbReference type="Proteomes" id="UP000076079">
    <property type="component" value="Chromosome"/>
</dbReference>
<dbReference type="SUPFAM" id="SSF52172">
    <property type="entry name" value="CheY-like"/>
    <property type="match status" value="1"/>
</dbReference>
<dbReference type="Pfam" id="PF00072">
    <property type="entry name" value="Response_reg"/>
    <property type="match status" value="1"/>
</dbReference>
<dbReference type="InterPro" id="IPR011006">
    <property type="entry name" value="CheY-like_superfamily"/>
</dbReference>
<evidence type="ECO:0000256" key="2">
    <source>
        <dbReference type="ARBA" id="ARBA00022741"/>
    </source>
</evidence>
<evidence type="ECO:0000256" key="1">
    <source>
        <dbReference type="ARBA" id="ARBA00022553"/>
    </source>
</evidence>
<dbReference type="FunFam" id="3.40.50.2300:FF:000018">
    <property type="entry name" value="DNA-binding transcriptional regulator NtrC"/>
    <property type="match status" value="1"/>
</dbReference>
<keyword evidence="11" id="KW-1185">Reference proteome</keyword>
<dbReference type="OrthoDB" id="9803970at2"/>
<dbReference type="Gene3D" id="3.40.50.2300">
    <property type="match status" value="1"/>
</dbReference>
<dbReference type="PROSITE" id="PS50110">
    <property type="entry name" value="RESPONSE_REGULATORY"/>
    <property type="match status" value="1"/>
</dbReference>
<evidence type="ECO:0000259" key="8">
    <source>
        <dbReference type="PROSITE" id="PS50045"/>
    </source>
</evidence>
<evidence type="ECO:0000256" key="3">
    <source>
        <dbReference type="ARBA" id="ARBA00022840"/>
    </source>
</evidence>
<dbReference type="SUPFAM" id="SSF52540">
    <property type="entry name" value="P-loop containing nucleoside triphosphate hydrolases"/>
    <property type="match status" value="1"/>
</dbReference>
<evidence type="ECO:0000256" key="7">
    <source>
        <dbReference type="PROSITE-ProRule" id="PRU00169"/>
    </source>
</evidence>
<dbReference type="Gene3D" id="3.40.50.300">
    <property type="entry name" value="P-loop containing nucleotide triphosphate hydrolases"/>
    <property type="match status" value="1"/>
</dbReference>
<protein>
    <submittedName>
        <fullName evidence="10">Sigma-54-dependent_Fis family transcriptional regulator</fullName>
    </submittedName>
</protein>
<dbReference type="RefSeq" id="WP_110171868.1">
    <property type="nucleotide sequence ID" value="NZ_CP015136.1"/>
</dbReference>
<evidence type="ECO:0000256" key="6">
    <source>
        <dbReference type="ARBA" id="ARBA00023163"/>
    </source>
</evidence>
<dbReference type="Pfam" id="PF25601">
    <property type="entry name" value="AAA_lid_14"/>
    <property type="match status" value="1"/>
</dbReference>
<feature type="domain" description="Response regulatory" evidence="9">
    <location>
        <begin position="4"/>
        <end position="118"/>
    </location>
</feature>
<dbReference type="PROSITE" id="PS50045">
    <property type="entry name" value="SIGMA54_INTERACT_4"/>
    <property type="match status" value="1"/>
</dbReference>
<keyword evidence="5" id="KW-0805">Transcription regulation</keyword>